<sequence length="610" mass="69651">MIKVRDGHSRATLLLIHVVLVLNLLLPTSMPRRAKPATTLSATHSQRDQFHHSIPRFILRRFQISPHKSKAGRRKEYRQTGVDPDHVFYYDLASGSLDVRSIGIIYGLKNLYRDVSNPSNVNELEEKLSVLERDAAIVIAGLHSCLADGRAILKRHDLERLRKFLFIMHYRNCGSSYFNPDHPSGGSRIRPWLERYKAQHQCQTHTDVWLHVLRYYLDTPHSQILDVAEAEYRQHGWKKIHDLAATHLDPNFEHYETIAYHQQADRYSFCVWEANAASEFILTSQGFGLWDRAEGKTSGGLDHRLFVISPKISIVLRSNSPPYEGPLPVNSSLLQIFQQKHTVKLVNGESSFIFPEGTDLESVNWSLLRSPEDLFTFPITKLSLSETDAFNAVLLDNIKYDGAVTFQGKERMLRTIRIYDHDPANKHDRQKYTSLMRQLSVTPAAIAQAPSSYDLVDAELYTALMGIVLNKTPFVSRYNRALSLFRLLKDPSKRKSCLFVIEHISNFHAALQGCQAKFGRAVHSPEDFWSVSLQRSLSEDISSQVFEALEEFVLVKFNVRLTYDTSDILGQVGKEVMLVAFLSWVTDEAVHVLDETPITLKNVVRIQLLS</sequence>
<dbReference type="Pfam" id="PF14022">
    <property type="entry name" value="DUF4238"/>
    <property type="match status" value="1"/>
</dbReference>
<feature type="signal peptide" evidence="1">
    <location>
        <begin position="1"/>
        <end position="31"/>
    </location>
</feature>
<evidence type="ECO:0000256" key="1">
    <source>
        <dbReference type="SAM" id="SignalP"/>
    </source>
</evidence>
<name>A0AA39NYP1_9AGAR</name>
<evidence type="ECO:0000313" key="3">
    <source>
        <dbReference type="Proteomes" id="UP001175228"/>
    </source>
</evidence>
<keyword evidence="1" id="KW-0732">Signal</keyword>
<organism evidence="2 3">
    <name type="scientific">Armillaria luteobubalina</name>
    <dbReference type="NCBI Taxonomy" id="153913"/>
    <lineage>
        <taxon>Eukaryota</taxon>
        <taxon>Fungi</taxon>
        <taxon>Dikarya</taxon>
        <taxon>Basidiomycota</taxon>
        <taxon>Agaricomycotina</taxon>
        <taxon>Agaricomycetes</taxon>
        <taxon>Agaricomycetidae</taxon>
        <taxon>Agaricales</taxon>
        <taxon>Marasmiineae</taxon>
        <taxon>Physalacriaceae</taxon>
        <taxon>Armillaria</taxon>
    </lineage>
</organism>
<reference evidence="2" key="1">
    <citation type="submission" date="2023-06" db="EMBL/GenBank/DDBJ databases">
        <authorList>
            <consortium name="Lawrence Berkeley National Laboratory"/>
            <person name="Ahrendt S."/>
            <person name="Sahu N."/>
            <person name="Indic B."/>
            <person name="Wong-Bajracharya J."/>
            <person name="Merenyi Z."/>
            <person name="Ke H.-M."/>
            <person name="Monk M."/>
            <person name="Kocsube S."/>
            <person name="Drula E."/>
            <person name="Lipzen A."/>
            <person name="Balint B."/>
            <person name="Henrissat B."/>
            <person name="Andreopoulos B."/>
            <person name="Martin F.M."/>
            <person name="Harder C.B."/>
            <person name="Rigling D."/>
            <person name="Ford K.L."/>
            <person name="Foster G.D."/>
            <person name="Pangilinan J."/>
            <person name="Papanicolaou A."/>
            <person name="Barry K."/>
            <person name="LaButti K."/>
            <person name="Viragh M."/>
            <person name="Koriabine M."/>
            <person name="Yan M."/>
            <person name="Riley R."/>
            <person name="Champramary S."/>
            <person name="Plett K.L."/>
            <person name="Tsai I.J."/>
            <person name="Slot J."/>
            <person name="Sipos G."/>
            <person name="Plett J."/>
            <person name="Nagy L.G."/>
            <person name="Grigoriev I.V."/>
        </authorList>
    </citation>
    <scope>NUCLEOTIDE SEQUENCE</scope>
    <source>
        <strain evidence="2">HWK02</strain>
    </source>
</reference>
<dbReference type="InterPro" id="IPR025332">
    <property type="entry name" value="DUF4238"/>
</dbReference>
<protein>
    <submittedName>
        <fullName evidence="2">Uncharacterized protein</fullName>
    </submittedName>
</protein>
<keyword evidence="3" id="KW-1185">Reference proteome</keyword>
<feature type="chain" id="PRO_5041336974" evidence="1">
    <location>
        <begin position="32"/>
        <end position="610"/>
    </location>
</feature>
<gene>
    <name evidence="2" type="ORF">EDD18DRAFT_1299064</name>
</gene>
<dbReference type="AlphaFoldDB" id="A0AA39NYP1"/>
<proteinExistence type="predicted"/>
<dbReference type="EMBL" id="JAUEPU010000175">
    <property type="protein sequence ID" value="KAK0474322.1"/>
    <property type="molecule type" value="Genomic_DNA"/>
</dbReference>
<dbReference type="Proteomes" id="UP001175228">
    <property type="component" value="Unassembled WGS sequence"/>
</dbReference>
<comment type="caution">
    <text evidence="2">The sequence shown here is derived from an EMBL/GenBank/DDBJ whole genome shotgun (WGS) entry which is preliminary data.</text>
</comment>
<accession>A0AA39NYP1</accession>
<evidence type="ECO:0000313" key="2">
    <source>
        <dbReference type="EMBL" id="KAK0474322.1"/>
    </source>
</evidence>